<evidence type="ECO:0000313" key="1">
    <source>
        <dbReference type="EMBL" id="KKL85385.1"/>
    </source>
</evidence>
<comment type="caution">
    <text evidence="1">The sequence shown here is derived from an EMBL/GenBank/DDBJ whole genome shotgun (WGS) entry which is preliminary data.</text>
</comment>
<proteinExistence type="predicted"/>
<dbReference type="AlphaFoldDB" id="A0A0F9HUL2"/>
<reference evidence="1" key="1">
    <citation type="journal article" date="2015" name="Nature">
        <title>Complex archaea that bridge the gap between prokaryotes and eukaryotes.</title>
        <authorList>
            <person name="Spang A."/>
            <person name="Saw J.H."/>
            <person name="Jorgensen S.L."/>
            <person name="Zaremba-Niedzwiedzka K."/>
            <person name="Martijn J."/>
            <person name="Lind A.E."/>
            <person name="van Eijk R."/>
            <person name="Schleper C."/>
            <person name="Guy L."/>
            <person name="Ettema T.J."/>
        </authorList>
    </citation>
    <scope>NUCLEOTIDE SEQUENCE</scope>
</reference>
<sequence>MWNVVGIRTKIRWGRAIGAYLRQDRIILTMVASTPAGTVVVGKHTQQVSKDGPGEALKQWLETHLTPRQRRHTPVCVGLAPEQVFFATRYLHTEHRKELPSANTLLEASGAFQAWDRADTAADCVKAKVRGMQAYTVAAVKRGIAEEMLSALSAAGVSTGRL</sequence>
<name>A0A0F9HUL2_9ZZZZ</name>
<gene>
    <name evidence="1" type="ORF">LCGC14_1955240</name>
</gene>
<feature type="non-terminal residue" evidence="1">
    <location>
        <position position="162"/>
    </location>
</feature>
<organism evidence="1">
    <name type="scientific">marine sediment metagenome</name>
    <dbReference type="NCBI Taxonomy" id="412755"/>
    <lineage>
        <taxon>unclassified sequences</taxon>
        <taxon>metagenomes</taxon>
        <taxon>ecological metagenomes</taxon>
    </lineage>
</organism>
<accession>A0A0F9HUL2</accession>
<protein>
    <submittedName>
        <fullName evidence="1">Uncharacterized protein</fullName>
    </submittedName>
</protein>
<dbReference type="EMBL" id="LAZR01021422">
    <property type="protein sequence ID" value="KKL85385.1"/>
    <property type="molecule type" value="Genomic_DNA"/>
</dbReference>